<dbReference type="OrthoDB" id="5917448at2"/>
<comment type="caution">
    <text evidence="2">The sequence shown here is derived from an EMBL/GenBank/DDBJ whole genome shotgun (WGS) entry which is preliminary data.</text>
</comment>
<feature type="signal peptide" evidence="1">
    <location>
        <begin position="1"/>
        <end position="20"/>
    </location>
</feature>
<name>A0A1X0ZTX9_PSEPU</name>
<feature type="chain" id="PRO_5013185284" description="Lipoprotein" evidence="1">
    <location>
        <begin position="21"/>
        <end position="140"/>
    </location>
</feature>
<protein>
    <recommendedName>
        <fullName evidence="4">Lipoprotein</fullName>
    </recommendedName>
</protein>
<dbReference type="PROSITE" id="PS51257">
    <property type="entry name" value="PROKAR_LIPOPROTEIN"/>
    <property type="match status" value="1"/>
</dbReference>
<evidence type="ECO:0000313" key="2">
    <source>
        <dbReference type="EMBL" id="ORL62972.1"/>
    </source>
</evidence>
<keyword evidence="1" id="KW-0732">Signal</keyword>
<sequence>MYRKSLCVLFALVAPAVAMASSCDVPLDLNQRQMINLSDPLYHPSNPNAGRMVKVDFGRERYTLEVLGTDIKMEGKYEYRNIQRGLGEIDMTERHPDGSATYTLTLKCLTDQSGMFLYTQHDGPVEPAQRQNSGRWTLVP</sequence>
<organism evidence="2 3">
    <name type="scientific">Pseudomonas putida</name>
    <name type="common">Arthrobacter siderocapsulatus</name>
    <dbReference type="NCBI Taxonomy" id="303"/>
    <lineage>
        <taxon>Bacteria</taxon>
        <taxon>Pseudomonadati</taxon>
        <taxon>Pseudomonadota</taxon>
        <taxon>Gammaproteobacteria</taxon>
        <taxon>Pseudomonadales</taxon>
        <taxon>Pseudomonadaceae</taxon>
        <taxon>Pseudomonas</taxon>
    </lineage>
</organism>
<reference evidence="2 3" key="1">
    <citation type="submission" date="2017-04" db="EMBL/GenBank/DDBJ databases">
        <title>Presence of VIM-2 positive Pseudomonas species in chickens and their surrounding environment.</title>
        <authorList>
            <person name="Zhang R."/>
        </authorList>
    </citation>
    <scope>NUCLEOTIDE SEQUENCE [LARGE SCALE GENOMIC DNA]</scope>
    <source>
        <strain evidence="2 3">DZ-C18</strain>
    </source>
</reference>
<evidence type="ECO:0008006" key="4">
    <source>
        <dbReference type="Google" id="ProtNLM"/>
    </source>
</evidence>
<evidence type="ECO:0000256" key="1">
    <source>
        <dbReference type="SAM" id="SignalP"/>
    </source>
</evidence>
<dbReference type="Proteomes" id="UP000193675">
    <property type="component" value="Unassembled WGS sequence"/>
</dbReference>
<accession>A0A1X0ZTX9</accession>
<dbReference type="RefSeq" id="WP_084857796.1">
    <property type="nucleotide sequence ID" value="NZ_JAOTEI010000002.1"/>
</dbReference>
<gene>
    <name evidence="2" type="ORF">B7H17_16605</name>
</gene>
<dbReference type="EMBL" id="NBWC01000024">
    <property type="protein sequence ID" value="ORL62972.1"/>
    <property type="molecule type" value="Genomic_DNA"/>
</dbReference>
<dbReference type="AlphaFoldDB" id="A0A1X0ZTX9"/>
<proteinExistence type="predicted"/>
<evidence type="ECO:0000313" key="3">
    <source>
        <dbReference type="Proteomes" id="UP000193675"/>
    </source>
</evidence>